<reference evidence="11" key="1">
    <citation type="submission" date="2020-12" db="EMBL/GenBank/DDBJ databases">
        <title>WGS assembly of Carya illinoinensis cv. Pawnee.</title>
        <authorList>
            <person name="Platts A."/>
            <person name="Shu S."/>
            <person name="Wright S."/>
            <person name="Barry K."/>
            <person name="Edger P."/>
            <person name="Pires J.C."/>
            <person name="Schmutz J."/>
        </authorList>
    </citation>
    <scope>NUCLEOTIDE SEQUENCE</scope>
    <source>
        <tissue evidence="11">Leaf</tissue>
    </source>
</reference>
<sequence>MITKTWKMIFTLSLRLLALTATLAATLVMVTAHDSAEVLNFTFKAKYSYESAFKYFVVAEAIASGYSLIVLFLSSKNSFSRLVMILDMVVAMLLISSVSAAMAVAQVGKKGNSHAGWLPICGEVAKFCNQATGALISGLLAAIIYLLILIYSLHTDYWS</sequence>
<comment type="caution">
    <text evidence="8">Lacks conserved residue(s) required for the propagation of feature annotation.</text>
</comment>
<dbReference type="EMBL" id="CM031818">
    <property type="protein sequence ID" value="KAG6638628.1"/>
    <property type="molecule type" value="Genomic_DNA"/>
</dbReference>
<dbReference type="AlphaFoldDB" id="A0A8T1P8X7"/>
<dbReference type="EMBL" id="CM031834">
    <property type="protein sequence ID" value="KAG6691086.1"/>
    <property type="molecule type" value="Genomic_DNA"/>
</dbReference>
<protein>
    <recommendedName>
        <fullName evidence="8">CASP-like protein</fullName>
    </recommendedName>
</protein>
<evidence type="ECO:0000256" key="5">
    <source>
        <dbReference type="ARBA" id="ARBA00022692"/>
    </source>
</evidence>
<dbReference type="InterPro" id="IPR006459">
    <property type="entry name" value="CASP/CASPL"/>
</dbReference>
<evidence type="ECO:0000313" key="12">
    <source>
        <dbReference type="EMBL" id="KAG6691086.1"/>
    </source>
</evidence>
<dbReference type="OrthoDB" id="1906221at2759"/>
<dbReference type="NCBIfam" id="TIGR01569">
    <property type="entry name" value="A_tha_TIGR01569"/>
    <property type="match status" value="1"/>
</dbReference>
<reference evidence="12" key="2">
    <citation type="submission" date="2021-01" db="EMBL/GenBank/DDBJ databases">
        <authorList>
            <person name="Lovell J.T."/>
            <person name="Bentley N."/>
            <person name="Bhattarai G."/>
            <person name="Jenkins J.W."/>
            <person name="Sreedasyam A."/>
            <person name="Alarcon Y."/>
            <person name="Bock C."/>
            <person name="Boston L."/>
            <person name="Carlson J."/>
            <person name="Cervantes K."/>
            <person name="Clermont K."/>
            <person name="Krom N."/>
            <person name="Kubenka K."/>
            <person name="Mamidi S."/>
            <person name="Mattison C."/>
            <person name="Monteros M."/>
            <person name="Pisani C."/>
            <person name="Plott C."/>
            <person name="Rajasekar S."/>
            <person name="Rhein H.S."/>
            <person name="Rohla C."/>
            <person name="Song M."/>
            <person name="Hilaire R.S."/>
            <person name="Shu S."/>
            <person name="Wells L."/>
            <person name="Wang X."/>
            <person name="Webber J."/>
            <person name="Heerema R.J."/>
            <person name="Klein P."/>
            <person name="Conner P."/>
            <person name="Grauke L."/>
            <person name="Grimwood J."/>
            <person name="Schmutz J."/>
            <person name="Randall J.J."/>
        </authorList>
    </citation>
    <scope>NUCLEOTIDE SEQUENCE</scope>
    <source>
        <tissue evidence="12">Leaf</tissue>
    </source>
</reference>
<dbReference type="Proteomes" id="UP000811609">
    <property type="component" value="Chromosome 10"/>
</dbReference>
<feature type="signal peptide" evidence="9">
    <location>
        <begin position="1"/>
        <end position="24"/>
    </location>
</feature>
<dbReference type="PANTHER" id="PTHR36488">
    <property type="entry name" value="CASP-LIKE PROTEIN 1U1"/>
    <property type="match status" value="1"/>
</dbReference>
<dbReference type="GO" id="GO:0005886">
    <property type="term" value="C:plasma membrane"/>
    <property type="evidence" value="ECO:0007669"/>
    <property type="project" value="UniProtKB-SubCell"/>
</dbReference>
<feature type="transmembrane region" description="Helical" evidence="8">
    <location>
        <begin position="85"/>
        <end position="108"/>
    </location>
</feature>
<keyword evidence="13" id="KW-1185">Reference proteome</keyword>
<evidence type="ECO:0000256" key="7">
    <source>
        <dbReference type="ARBA" id="ARBA00023136"/>
    </source>
</evidence>
<keyword evidence="6 8" id="KW-1133">Transmembrane helix</keyword>
<evidence type="ECO:0000259" key="10">
    <source>
        <dbReference type="Pfam" id="PF04535"/>
    </source>
</evidence>
<evidence type="ECO:0000313" key="11">
    <source>
        <dbReference type="EMBL" id="KAG6638628.1"/>
    </source>
</evidence>
<dbReference type="InterPro" id="IPR044173">
    <property type="entry name" value="CASPL"/>
</dbReference>
<name>A0A8T1P8X7_CARIL</name>
<keyword evidence="7 8" id="KW-0472">Membrane</keyword>
<keyword evidence="5 8" id="KW-0812">Transmembrane</keyword>
<evidence type="ECO:0000256" key="1">
    <source>
        <dbReference type="ARBA" id="ARBA00004651"/>
    </source>
</evidence>
<evidence type="ECO:0000256" key="9">
    <source>
        <dbReference type="SAM" id="SignalP"/>
    </source>
</evidence>
<dbReference type="InterPro" id="IPR006702">
    <property type="entry name" value="CASP_dom"/>
</dbReference>
<keyword evidence="4 8" id="KW-1003">Cell membrane</keyword>
<feature type="chain" id="PRO_5035777296" description="CASP-like protein" evidence="9">
    <location>
        <begin position="25"/>
        <end position="159"/>
    </location>
</feature>
<dbReference type="Pfam" id="PF04535">
    <property type="entry name" value="CASP_dom"/>
    <property type="match status" value="1"/>
</dbReference>
<feature type="domain" description="Casparian strip membrane protein" evidence="10">
    <location>
        <begin position="9"/>
        <end position="143"/>
    </location>
</feature>
<dbReference type="Proteomes" id="UP000811246">
    <property type="component" value="Chromosome 10"/>
</dbReference>
<keyword evidence="9" id="KW-0732">Signal</keyword>
<evidence type="ECO:0000256" key="4">
    <source>
        <dbReference type="ARBA" id="ARBA00022475"/>
    </source>
</evidence>
<evidence type="ECO:0000313" key="13">
    <source>
        <dbReference type="Proteomes" id="UP000811609"/>
    </source>
</evidence>
<comment type="similarity">
    <text evidence="2 8">Belongs to the Casparian strip membrane proteins (CASP) family.</text>
</comment>
<evidence type="ECO:0000256" key="2">
    <source>
        <dbReference type="ARBA" id="ARBA00007651"/>
    </source>
</evidence>
<evidence type="ECO:0000256" key="8">
    <source>
        <dbReference type="RuleBase" id="RU361233"/>
    </source>
</evidence>
<dbReference type="PANTHER" id="PTHR36488:SF8">
    <property type="entry name" value="CASP-LIKE PROTEIN 1U1"/>
    <property type="match status" value="1"/>
</dbReference>
<comment type="subcellular location">
    <subcellularLocation>
        <location evidence="1 8">Cell membrane</location>
        <topology evidence="1 8">Multi-pass membrane protein</topology>
    </subcellularLocation>
</comment>
<comment type="subunit">
    <text evidence="3 8">Homodimer and heterodimers.</text>
</comment>
<evidence type="ECO:0000256" key="6">
    <source>
        <dbReference type="ARBA" id="ARBA00022989"/>
    </source>
</evidence>
<proteinExistence type="inferred from homology"/>
<accession>A0A8T1P8X7</accession>
<evidence type="ECO:0000256" key="3">
    <source>
        <dbReference type="ARBA" id="ARBA00011489"/>
    </source>
</evidence>
<gene>
    <name evidence="11" type="ORF">CIPAW_10G048100</name>
    <name evidence="12" type="ORF">I3842_10G047400</name>
</gene>
<feature type="transmembrane region" description="Helical" evidence="8">
    <location>
        <begin position="56"/>
        <end position="73"/>
    </location>
</feature>
<feature type="transmembrane region" description="Helical" evidence="8">
    <location>
        <begin position="134"/>
        <end position="153"/>
    </location>
</feature>
<comment type="caution">
    <text evidence="11">The sequence shown here is derived from an EMBL/GenBank/DDBJ whole genome shotgun (WGS) entry which is preliminary data.</text>
</comment>
<organism evidence="11 13">
    <name type="scientific">Carya illinoinensis</name>
    <name type="common">Pecan</name>
    <dbReference type="NCBI Taxonomy" id="32201"/>
    <lineage>
        <taxon>Eukaryota</taxon>
        <taxon>Viridiplantae</taxon>
        <taxon>Streptophyta</taxon>
        <taxon>Embryophyta</taxon>
        <taxon>Tracheophyta</taxon>
        <taxon>Spermatophyta</taxon>
        <taxon>Magnoliopsida</taxon>
        <taxon>eudicotyledons</taxon>
        <taxon>Gunneridae</taxon>
        <taxon>Pentapetalae</taxon>
        <taxon>rosids</taxon>
        <taxon>fabids</taxon>
        <taxon>Fagales</taxon>
        <taxon>Juglandaceae</taxon>
        <taxon>Carya</taxon>
    </lineage>
</organism>